<dbReference type="Gene3D" id="1.10.3730.20">
    <property type="match status" value="1"/>
</dbReference>
<dbReference type="InterPro" id="IPR037185">
    <property type="entry name" value="EmrE-like"/>
</dbReference>
<protein>
    <recommendedName>
        <fullName evidence="4">EamA domain-containing protein</fullName>
    </recommendedName>
</protein>
<dbReference type="SUPFAM" id="SSF103481">
    <property type="entry name" value="Multidrug resistance efflux transporter EmrE"/>
    <property type="match status" value="2"/>
</dbReference>
<keyword evidence="1" id="KW-0472">Membrane</keyword>
<organism evidence="2 3">
    <name type="scientific">Euplotes crassus</name>
    <dbReference type="NCBI Taxonomy" id="5936"/>
    <lineage>
        <taxon>Eukaryota</taxon>
        <taxon>Sar</taxon>
        <taxon>Alveolata</taxon>
        <taxon>Ciliophora</taxon>
        <taxon>Intramacronucleata</taxon>
        <taxon>Spirotrichea</taxon>
        <taxon>Hypotrichia</taxon>
        <taxon>Euplotida</taxon>
        <taxon>Euplotidae</taxon>
        <taxon>Moneuplotes</taxon>
    </lineage>
</organism>
<keyword evidence="3" id="KW-1185">Reference proteome</keyword>
<dbReference type="AlphaFoldDB" id="A0AAD2CY31"/>
<feature type="transmembrane region" description="Helical" evidence="1">
    <location>
        <begin position="247"/>
        <end position="269"/>
    </location>
</feature>
<evidence type="ECO:0000313" key="2">
    <source>
        <dbReference type="EMBL" id="CAI2374271.1"/>
    </source>
</evidence>
<feature type="transmembrane region" description="Helical" evidence="1">
    <location>
        <begin position="146"/>
        <end position="166"/>
    </location>
</feature>
<dbReference type="Proteomes" id="UP001295684">
    <property type="component" value="Unassembled WGS sequence"/>
</dbReference>
<evidence type="ECO:0008006" key="4">
    <source>
        <dbReference type="Google" id="ProtNLM"/>
    </source>
</evidence>
<name>A0AAD2CY31_EUPCR</name>
<keyword evidence="1" id="KW-0812">Transmembrane</keyword>
<feature type="transmembrane region" description="Helical" evidence="1">
    <location>
        <begin position="303"/>
        <end position="325"/>
    </location>
</feature>
<gene>
    <name evidence="2" type="ORF">ECRASSUSDP1_LOCUS15623</name>
</gene>
<feature type="transmembrane region" description="Helical" evidence="1">
    <location>
        <begin position="112"/>
        <end position="134"/>
    </location>
</feature>
<sequence length="363" mass="39630">MYQETKSESEYKKIDIEETKEAGQKKIVSHNSPESNLWIYIALLASIFFAVSSFFIGDISSSGVRARVFLGIGNAIGSIIYFIVDRKTNEADGQGDSFGYFYDENGKLRRSVVLIVITDVILLILGGFAIVFAFEYCLYADLNQGILTTMFSFGSVFTLILAYFIFNEKTKVYHLIGVALLIACAALISLSGQRTKDNFVIVEGELVEKSSKIVPISIGILCSAYFTLRTLYLKQYNKKYNVRPVDFISLTTCIAGVILLVPAILIILLEGVSLKFCLYSVIGGVLQIFGGFCAYYATTHGLAGPAAAITIIQVPIQTLLDVFLLNQIPVALEVGGGLCGVIGALTIALGQSIYNVLKNDKDQ</sequence>
<accession>A0AAD2CY31</accession>
<proteinExistence type="predicted"/>
<dbReference type="EMBL" id="CAMPGE010015661">
    <property type="protein sequence ID" value="CAI2374271.1"/>
    <property type="molecule type" value="Genomic_DNA"/>
</dbReference>
<keyword evidence="1" id="KW-1133">Transmembrane helix</keyword>
<feature type="transmembrane region" description="Helical" evidence="1">
    <location>
        <begin position="68"/>
        <end position="84"/>
    </location>
</feature>
<evidence type="ECO:0000256" key="1">
    <source>
        <dbReference type="SAM" id="Phobius"/>
    </source>
</evidence>
<reference evidence="2" key="1">
    <citation type="submission" date="2023-07" db="EMBL/GenBank/DDBJ databases">
        <authorList>
            <consortium name="AG Swart"/>
            <person name="Singh M."/>
            <person name="Singh A."/>
            <person name="Seah K."/>
            <person name="Emmerich C."/>
        </authorList>
    </citation>
    <scope>NUCLEOTIDE SEQUENCE</scope>
    <source>
        <strain evidence="2">DP1</strain>
    </source>
</reference>
<evidence type="ECO:0000313" key="3">
    <source>
        <dbReference type="Proteomes" id="UP001295684"/>
    </source>
</evidence>
<feature type="transmembrane region" description="Helical" evidence="1">
    <location>
        <begin position="172"/>
        <end position="192"/>
    </location>
</feature>
<feature type="transmembrane region" description="Helical" evidence="1">
    <location>
        <begin position="276"/>
        <end position="297"/>
    </location>
</feature>
<comment type="caution">
    <text evidence="2">The sequence shown here is derived from an EMBL/GenBank/DDBJ whole genome shotgun (WGS) entry which is preliminary data.</text>
</comment>
<feature type="transmembrane region" description="Helical" evidence="1">
    <location>
        <begin position="37"/>
        <end position="56"/>
    </location>
</feature>
<feature type="transmembrane region" description="Helical" evidence="1">
    <location>
        <begin position="337"/>
        <end position="357"/>
    </location>
</feature>